<evidence type="ECO:0000313" key="4">
    <source>
        <dbReference type="Proteomes" id="UP000016088"/>
    </source>
</evidence>
<dbReference type="Pfam" id="PF04194">
    <property type="entry name" value="PDCD2_C"/>
    <property type="match status" value="1"/>
</dbReference>
<accession>S9PWK0</accession>
<dbReference type="eggNOG" id="KOG2061">
    <property type="taxonomic scope" value="Eukaryota"/>
</dbReference>
<organism evidence="3 4">
    <name type="scientific">Schizosaccharomyces octosporus (strain yFS286)</name>
    <name type="common">Fission yeast</name>
    <name type="synonym">Octosporomyces octosporus</name>
    <dbReference type="NCBI Taxonomy" id="483514"/>
    <lineage>
        <taxon>Eukaryota</taxon>
        <taxon>Fungi</taxon>
        <taxon>Dikarya</taxon>
        <taxon>Ascomycota</taxon>
        <taxon>Taphrinomycotina</taxon>
        <taxon>Schizosaccharomycetes</taxon>
        <taxon>Schizosaccharomycetales</taxon>
        <taxon>Schizosaccharomycetaceae</taxon>
        <taxon>Schizosaccharomyces</taxon>
    </lineage>
</organism>
<dbReference type="HOGENOM" id="CLU_031771_1_1_1"/>
<feature type="compositionally biased region" description="Low complexity" evidence="1">
    <location>
        <begin position="142"/>
        <end position="159"/>
    </location>
</feature>
<dbReference type="EMBL" id="KE503207">
    <property type="protein sequence ID" value="EPX72372.1"/>
    <property type="molecule type" value="Genomic_DNA"/>
</dbReference>
<reference evidence="3 4" key="1">
    <citation type="journal article" date="2011" name="Science">
        <title>Comparative functional genomics of the fission yeasts.</title>
        <authorList>
            <person name="Rhind N."/>
            <person name="Chen Z."/>
            <person name="Yassour M."/>
            <person name="Thompson D.A."/>
            <person name="Haas B.J."/>
            <person name="Habib N."/>
            <person name="Wapinski I."/>
            <person name="Roy S."/>
            <person name="Lin M.F."/>
            <person name="Heiman D.I."/>
            <person name="Young S.K."/>
            <person name="Furuya K."/>
            <person name="Guo Y."/>
            <person name="Pidoux A."/>
            <person name="Chen H.M."/>
            <person name="Robbertse B."/>
            <person name="Goldberg J.M."/>
            <person name="Aoki K."/>
            <person name="Bayne E.H."/>
            <person name="Berlin A.M."/>
            <person name="Desjardins C.A."/>
            <person name="Dobbs E."/>
            <person name="Dukaj L."/>
            <person name="Fan L."/>
            <person name="FitzGerald M.G."/>
            <person name="French C."/>
            <person name="Gujja S."/>
            <person name="Hansen K."/>
            <person name="Keifenheim D."/>
            <person name="Levin J.Z."/>
            <person name="Mosher R.A."/>
            <person name="Mueller C.A."/>
            <person name="Pfiffner J."/>
            <person name="Priest M."/>
            <person name="Russ C."/>
            <person name="Smialowska A."/>
            <person name="Swoboda P."/>
            <person name="Sykes S.M."/>
            <person name="Vaughn M."/>
            <person name="Vengrova S."/>
            <person name="Yoder R."/>
            <person name="Zeng Q."/>
            <person name="Allshire R."/>
            <person name="Baulcombe D."/>
            <person name="Birren B.W."/>
            <person name="Brown W."/>
            <person name="Ekwall K."/>
            <person name="Kellis M."/>
            <person name="Leatherwood J."/>
            <person name="Levin H."/>
            <person name="Margalit H."/>
            <person name="Martienssen R."/>
            <person name="Nieduszynski C.A."/>
            <person name="Spatafora J.W."/>
            <person name="Friedman N."/>
            <person name="Dalgaard J.Z."/>
            <person name="Baumann P."/>
            <person name="Niki H."/>
            <person name="Regev A."/>
            <person name="Nusbaum C."/>
        </authorList>
    </citation>
    <scope>NUCLEOTIDE SEQUENCE [LARGE SCALE GENOMIC DNA]</scope>
    <source>
        <strain evidence="4">yFS286</strain>
    </source>
</reference>
<dbReference type="GO" id="GO:0005737">
    <property type="term" value="C:cytoplasm"/>
    <property type="evidence" value="ECO:0007669"/>
    <property type="project" value="InterPro"/>
</dbReference>
<dbReference type="Proteomes" id="UP000016088">
    <property type="component" value="Unassembled WGS sequence"/>
</dbReference>
<feature type="region of interest" description="Disordered" evidence="1">
    <location>
        <begin position="142"/>
        <end position="178"/>
    </location>
</feature>
<dbReference type="InterPro" id="IPR007320">
    <property type="entry name" value="PDCD2_C"/>
</dbReference>
<proteinExistence type="predicted"/>
<evidence type="ECO:0000259" key="2">
    <source>
        <dbReference type="Pfam" id="PF04194"/>
    </source>
</evidence>
<gene>
    <name evidence="3" type="ORF">SOCG_00136</name>
</gene>
<keyword evidence="4" id="KW-1185">Reference proteome</keyword>
<dbReference type="AlphaFoldDB" id="S9PWK0"/>
<name>S9PWK0_SCHOY</name>
<feature type="domain" description="Programmed cell death protein 2 C-terminal" evidence="2">
    <location>
        <begin position="282"/>
        <end position="393"/>
    </location>
</feature>
<dbReference type="PANTHER" id="PTHR47524:SF1">
    <property type="entry name" value="20S RRNA ACCUMULATION PROTEIN 4"/>
    <property type="match status" value="1"/>
</dbReference>
<evidence type="ECO:0000313" key="3">
    <source>
        <dbReference type="EMBL" id="EPX72372.1"/>
    </source>
</evidence>
<dbReference type="PANTHER" id="PTHR47524">
    <property type="entry name" value="20S RRNA ACCUMULATION PROTEIN 4"/>
    <property type="match status" value="1"/>
</dbReference>
<evidence type="ECO:0000256" key="1">
    <source>
        <dbReference type="SAM" id="MobiDB-lite"/>
    </source>
</evidence>
<dbReference type="GO" id="GO:0030490">
    <property type="term" value="P:maturation of SSU-rRNA"/>
    <property type="evidence" value="ECO:0007669"/>
    <property type="project" value="TreeGrafter"/>
</dbReference>
<dbReference type="OrthoDB" id="443682at2759"/>
<protein>
    <submittedName>
        <fullName evidence="3">Programmed cell death protein</fullName>
    </submittedName>
</protein>
<dbReference type="OMA" id="MPGPWAD"/>
<sequence length="394" mass="44432">MNRNWLATKVWLGTPDVNISDEEVPDQYSTFLGDTPVFFENVSINPDDIRCGNCNSYCRFLFQCYAPIEGDESKERALYIWACHDQACRRSPKSVICLRGVQVVQSSKQENEPPKKAHAEEVLKPEKVNPFTSSSNIARASNPFSSSFSPPNPFASSSQPPVPHTDAVKDEKDPGNMQNSFAAMALTGASKKPETKPSSSNKVYVDAQNMPIHPQVTTVYEYPKVPKFPGMFLTLDLEHIPKSLKAKEMKEGSSSFKMQETMDSYGNWENESYEKSPAVYEKAFRKFIELISHNPTQCVRYERGGKPLLASNRDVVGKMFKTTDSYTNFFPVCPLCKSPRIFEMQLMPYSISVLNDEVAEWSTILVATCSMDCKPPLNKNQVGYAKEWVGVQWE</sequence>
<dbReference type="VEuPathDB" id="FungiDB:SOCG_00136"/>
<dbReference type="GeneID" id="25029120"/>
<dbReference type="RefSeq" id="XP_013018010.1">
    <property type="nucleotide sequence ID" value="XM_013162556.1"/>
</dbReference>